<comment type="caution">
    <text evidence="3">The sequence shown here is derived from an EMBL/GenBank/DDBJ whole genome shotgun (WGS) entry which is preliminary data.</text>
</comment>
<feature type="domain" description="DUF4136" evidence="2">
    <location>
        <begin position="21"/>
        <end position="196"/>
    </location>
</feature>
<name>A0ABP9DK76_9BACT</name>
<evidence type="ECO:0000313" key="4">
    <source>
        <dbReference type="Proteomes" id="UP001500298"/>
    </source>
</evidence>
<evidence type="ECO:0000259" key="2">
    <source>
        <dbReference type="Pfam" id="PF13590"/>
    </source>
</evidence>
<feature type="chain" id="PRO_5045082726" evidence="1">
    <location>
        <begin position="21"/>
        <end position="198"/>
    </location>
</feature>
<sequence>MKTKLFALFILLLCSCNLYEVRTDYNSRTNFARYNSFAFVPPQYRLPVNEIDIGRIRNAITYELQNKGYVESSTPELLISFQVTQEMRERITTYDPYPYGAYGWGGWGGWGPYGWGGYGWGWGGYWRPYPYFGYYSSEVEQYDVERIAINIRDAKSNELIWQGIVSLGDLDDYNNPNKKQNVINNSVSKLMEQYPPEQ</sequence>
<keyword evidence="4" id="KW-1185">Reference proteome</keyword>
<organism evidence="3 4">
    <name type="scientific">Algivirga pacifica</name>
    <dbReference type="NCBI Taxonomy" id="1162670"/>
    <lineage>
        <taxon>Bacteria</taxon>
        <taxon>Pseudomonadati</taxon>
        <taxon>Bacteroidota</taxon>
        <taxon>Cytophagia</taxon>
        <taxon>Cytophagales</taxon>
        <taxon>Flammeovirgaceae</taxon>
        <taxon>Algivirga</taxon>
    </lineage>
</organism>
<dbReference type="Gene3D" id="3.30.160.670">
    <property type="match status" value="2"/>
</dbReference>
<feature type="signal peptide" evidence="1">
    <location>
        <begin position="1"/>
        <end position="20"/>
    </location>
</feature>
<dbReference type="Pfam" id="PF13590">
    <property type="entry name" value="DUF4136"/>
    <property type="match status" value="1"/>
</dbReference>
<evidence type="ECO:0000313" key="3">
    <source>
        <dbReference type="EMBL" id="GAA4847232.1"/>
    </source>
</evidence>
<evidence type="ECO:0000256" key="1">
    <source>
        <dbReference type="SAM" id="SignalP"/>
    </source>
</evidence>
<dbReference type="InterPro" id="IPR025411">
    <property type="entry name" value="DUF4136"/>
</dbReference>
<keyword evidence="1" id="KW-0732">Signal</keyword>
<dbReference type="RefSeq" id="WP_345374152.1">
    <property type="nucleotide sequence ID" value="NZ_BAABJX010000056.1"/>
</dbReference>
<protein>
    <submittedName>
        <fullName evidence="3">DUF4136 domain-containing protein</fullName>
    </submittedName>
</protein>
<dbReference type="PROSITE" id="PS51257">
    <property type="entry name" value="PROKAR_LIPOPROTEIN"/>
    <property type="match status" value="1"/>
</dbReference>
<dbReference type="Proteomes" id="UP001500298">
    <property type="component" value="Unassembled WGS sequence"/>
</dbReference>
<dbReference type="EMBL" id="BAABJX010000056">
    <property type="protein sequence ID" value="GAA4847232.1"/>
    <property type="molecule type" value="Genomic_DNA"/>
</dbReference>
<reference evidence="4" key="1">
    <citation type="journal article" date="2019" name="Int. J. Syst. Evol. Microbiol.">
        <title>The Global Catalogue of Microorganisms (GCM) 10K type strain sequencing project: providing services to taxonomists for standard genome sequencing and annotation.</title>
        <authorList>
            <consortium name="The Broad Institute Genomics Platform"/>
            <consortium name="The Broad Institute Genome Sequencing Center for Infectious Disease"/>
            <person name="Wu L."/>
            <person name="Ma J."/>
        </authorList>
    </citation>
    <scope>NUCLEOTIDE SEQUENCE [LARGE SCALE GENOMIC DNA]</scope>
    <source>
        <strain evidence="4">JCM 18326</strain>
    </source>
</reference>
<proteinExistence type="predicted"/>
<gene>
    <name evidence="3" type="ORF">GCM10023331_34940</name>
</gene>
<accession>A0ABP9DK76</accession>